<reference evidence="2 5" key="1">
    <citation type="submission" date="2013-02" db="EMBL/GenBank/DDBJ databases">
        <title>The Genome Sequence of Acinetobacter sp. CIP 56.2.</title>
        <authorList>
            <consortium name="The Broad Institute Genome Sequencing Platform"/>
            <consortium name="The Broad Institute Genome Sequencing Center for Infectious Disease"/>
            <person name="Cerqueira G."/>
            <person name="Feldgarden M."/>
            <person name="Courvalin P."/>
            <person name="Perichon B."/>
            <person name="Grillot-Courvalin C."/>
            <person name="Clermont D."/>
            <person name="Rocha E."/>
            <person name="Yoon E.-J."/>
            <person name="Nemec A."/>
            <person name="Walker B."/>
            <person name="Young S.K."/>
            <person name="Zeng Q."/>
            <person name="Gargeya S."/>
            <person name="Fitzgerald M."/>
            <person name="Haas B."/>
            <person name="Abouelleil A."/>
            <person name="Alvarado L."/>
            <person name="Arachchi H.M."/>
            <person name="Berlin A.M."/>
            <person name="Chapman S.B."/>
            <person name="Dewar J."/>
            <person name="Goldberg J."/>
            <person name="Griggs A."/>
            <person name="Gujja S."/>
            <person name="Hansen M."/>
            <person name="Howarth C."/>
            <person name="Imamovic A."/>
            <person name="Larimer J."/>
            <person name="McCowan C."/>
            <person name="Murphy C."/>
            <person name="Neiman D."/>
            <person name="Pearson M."/>
            <person name="Priest M."/>
            <person name="Roberts A."/>
            <person name="Saif S."/>
            <person name="Shea T."/>
            <person name="Sisk P."/>
            <person name="Sykes S."/>
            <person name="Wortman J."/>
            <person name="Nusbaum C."/>
            <person name="Birren B."/>
        </authorList>
    </citation>
    <scope>NUCLEOTIDE SEQUENCE [LARGE SCALE GENOMIC DNA]</scope>
    <source>
        <strain evidence="2 5">CIP 56.2</strain>
    </source>
</reference>
<accession>N9T8F9</accession>
<dbReference type="eggNOG" id="COG0425">
    <property type="taxonomic scope" value="Bacteria"/>
</dbReference>
<comment type="caution">
    <text evidence="2">The sequence shown here is derived from an EMBL/GenBank/DDBJ whole genome shotgun (WGS) entry which is preliminary data.</text>
</comment>
<accession>N9T4R4</accession>
<protein>
    <recommendedName>
        <fullName evidence="1">UPF0033 domain-containing protein</fullName>
    </recommendedName>
</protein>
<dbReference type="Pfam" id="PF01206">
    <property type="entry name" value="TusA"/>
    <property type="match status" value="1"/>
</dbReference>
<accession>N8W8H7</accession>
<sequence length="79" mass="9035">MTNTSNTPIIIDALGQPCPMPLLMLKRALKKANGIQQYLLKSSDPHSEIDVTRYCQIQQLQCLTQKISDREFHYLIEST</sequence>
<evidence type="ECO:0000313" key="3">
    <source>
        <dbReference type="EMBL" id="ENX58385.1"/>
    </source>
</evidence>
<dbReference type="Proteomes" id="UP000013084">
    <property type="component" value="Unassembled WGS sequence"/>
</dbReference>
<evidence type="ECO:0000313" key="2">
    <source>
        <dbReference type="EMBL" id="ENV08357.1"/>
    </source>
</evidence>
<dbReference type="EMBL" id="APRN01000036">
    <property type="protein sequence ID" value="ENX58385.1"/>
    <property type="molecule type" value="Genomic_DNA"/>
</dbReference>
<dbReference type="OrthoDB" id="9797551at2"/>
<gene>
    <name evidence="3" type="ORF">F902_02785</name>
    <name evidence="2" type="ORF">F966_03031</name>
</gene>
<dbReference type="HOGENOM" id="CLU_165255_5_2_6"/>
<proteinExistence type="predicted"/>
<dbReference type="GeneID" id="86816655"/>
<evidence type="ECO:0000259" key="1">
    <source>
        <dbReference type="Pfam" id="PF01206"/>
    </source>
</evidence>
<dbReference type="RefSeq" id="WP_004806594.1">
    <property type="nucleotide sequence ID" value="NZ_JAKZGA010000001.1"/>
</dbReference>
<dbReference type="STRING" id="1144672.F966_03031"/>
<dbReference type="InterPro" id="IPR036868">
    <property type="entry name" value="TusA-like_sf"/>
</dbReference>
<dbReference type="PATRIC" id="fig|1144672.3.peg.2911"/>
<dbReference type="Proteomes" id="UP000013209">
    <property type="component" value="Unassembled WGS sequence"/>
</dbReference>
<dbReference type="SUPFAM" id="SSF64307">
    <property type="entry name" value="SirA-like"/>
    <property type="match status" value="1"/>
</dbReference>
<evidence type="ECO:0000313" key="4">
    <source>
        <dbReference type="Proteomes" id="UP000013084"/>
    </source>
</evidence>
<dbReference type="InterPro" id="IPR001455">
    <property type="entry name" value="TusA-like"/>
</dbReference>
<reference evidence="3 4" key="2">
    <citation type="submission" date="2013-02" db="EMBL/GenBank/DDBJ databases">
        <title>The Genome Sequence of Acinetobacter sp. CIP 70.18.</title>
        <authorList>
            <consortium name="The Broad Institute Genome Sequencing Platform"/>
            <consortium name="The Broad Institute Genome Sequencing Center for Infectious Disease"/>
            <person name="Cerqueira G."/>
            <person name="Feldgarden M."/>
            <person name="Courvalin P."/>
            <person name="Perichon B."/>
            <person name="Grillot-Courvalin C."/>
            <person name="Clermont D."/>
            <person name="Rocha E."/>
            <person name="Yoon E.-J."/>
            <person name="Nemec A."/>
            <person name="Walker B."/>
            <person name="Young S.K."/>
            <person name="Zeng Q."/>
            <person name="Gargeya S."/>
            <person name="Fitzgerald M."/>
            <person name="Haas B."/>
            <person name="Abouelleil A."/>
            <person name="Alvarado L."/>
            <person name="Arachchi H.M."/>
            <person name="Berlin A.M."/>
            <person name="Chapman S.B."/>
            <person name="Dewar J."/>
            <person name="Goldberg J."/>
            <person name="Griggs A."/>
            <person name="Gujja S."/>
            <person name="Hansen M."/>
            <person name="Howarth C."/>
            <person name="Imamovic A."/>
            <person name="Larimer J."/>
            <person name="McCowan C."/>
            <person name="Murphy C."/>
            <person name="Neiman D."/>
            <person name="Pearson M."/>
            <person name="Priest M."/>
            <person name="Roberts A."/>
            <person name="Saif S."/>
            <person name="Shea T."/>
            <person name="Sisk P."/>
            <person name="Sykes S."/>
            <person name="Wortman J."/>
            <person name="Nusbaum C."/>
            <person name="Birren B."/>
        </authorList>
    </citation>
    <scope>NUCLEOTIDE SEQUENCE [LARGE SCALE GENOMIC DNA]</scope>
    <source>
        <strain evidence="3 4">CIP 70.18</strain>
    </source>
</reference>
<evidence type="ECO:0000313" key="5">
    <source>
        <dbReference type="Proteomes" id="UP000013209"/>
    </source>
</evidence>
<organism evidence="2 5">
    <name type="scientific">Acinetobacter higginsii</name>
    <dbReference type="NCBI Taxonomy" id="70347"/>
    <lineage>
        <taxon>Bacteria</taxon>
        <taxon>Pseudomonadati</taxon>
        <taxon>Pseudomonadota</taxon>
        <taxon>Gammaproteobacteria</taxon>
        <taxon>Moraxellales</taxon>
        <taxon>Moraxellaceae</taxon>
        <taxon>Acinetobacter</taxon>
    </lineage>
</organism>
<dbReference type="PATRIC" id="fig|1217700.3.peg.2708"/>
<dbReference type="EMBL" id="APPH01000015">
    <property type="protein sequence ID" value="ENV08357.1"/>
    <property type="molecule type" value="Genomic_DNA"/>
</dbReference>
<dbReference type="CDD" id="cd00291">
    <property type="entry name" value="SirA_YedF_YeeD"/>
    <property type="match status" value="1"/>
</dbReference>
<dbReference type="Gene3D" id="3.30.110.40">
    <property type="entry name" value="TusA-like domain"/>
    <property type="match status" value="1"/>
</dbReference>
<keyword evidence="4" id="KW-1185">Reference proteome</keyword>
<name>N8W8H7_9GAMM</name>
<feature type="domain" description="UPF0033" evidence="1">
    <location>
        <begin position="10"/>
        <end position="77"/>
    </location>
</feature>
<dbReference type="AlphaFoldDB" id="N8W8H7"/>